<feature type="domain" description="NIPSNAP" evidence="2">
    <location>
        <begin position="107"/>
        <end position="202"/>
    </location>
</feature>
<gene>
    <name evidence="3" type="ORF">SAMN04515666_106317</name>
</gene>
<protein>
    <submittedName>
        <fullName evidence="3">NIPSNAP protein</fullName>
    </submittedName>
</protein>
<dbReference type="AlphaFoldDB" id="A0A1H7UL50"/>
<dbReference type="RefSeq" id="WP_091837849.1">
    <property type="nucleotide sequence ID" value="NZ_FOAN01000006.1"/>
</dbReference>
<dbReference type="Proteomes" id="UP000199664">
    <property type="component" value="Unassembled WGS sequence"/>
</dbReference>
<sequence length="204" mass="21750">MRYDIATLTVRLGKAGAVVAAVDAALKAPEAKGRLLGCWASEIGTLNQVILLRSFADETELLSERQRLLSSGNPFGAGEDIARLAFDSYAPFPFLPPVQPGKLGAVYEIRTYMLKHGGVPATIAAWQAAVPARVALSPLVIAMYALDGPPRFTHIWPFASLDQRAAVRAEAVAKGIWPPKGGPEWLTGEMYSTIALPTAISPLA</sequence>
<dbReference type="Gene3D" id="3.30.70.100">
    <property type="match status" value="2"/>
</dbReference>
<organism evidence="3 4">
    <name type="scientific">Bosea lupini</name>
    <dbReference type="NCBI Taxonomy" id="1036779"/>
    <lineage>
        <taxon>Bacteria</taxon>
        <taxon>Pseudomonadati</taxon>
        <taxon>Pseudomonadota</taxon>
        <taxon>Alphaproteobacteria</taxon>
        <taxon>Hyphomicrobiales</taxon>
        <taxon>Boseaceae</taxon>
        <taxon>Bosea</taxon>
    </lineage>
</organism>
<dbReference type="STRING" id="1036779.SAMN04515666_106317"/>
<dbReference type="EMBL" id="FOAN01000006">
    <property type="protein sequence ID" value="SEL97529.1"/>
    <property type="molecule type" value="Genomic_DNA"/>
</dbReference>
<evidence type="ECO:0000256" key="1">
    <source>
        <dbReference type="ARBA" id="ARBA00005291"/>
    </source>
</evidence>
<dbReference type="SUPFAM" id="SSF54909">
    <property type="entry name" value="Dimeric alpha+beta barrel"/>
    <property type="match status" value="2"/>
</dbReference>
<evidence type="ECO:0000259" key="2">
    <source>
        <dbReference type="Pfam" id="PF07978"/>
    </source>
</evidence>
<keyword evidence="4" id="KW-1185">Reference proteome</keyword>
<dbReference type="InterPro" id="IPR011008">
    <property type="entry name" value="Dimeric_a/b-barrel"/>
</dbReference>
<dbReference type="InterPro" id="IPR051557">
    <property type="entry name" value="NipSnap_domain"/>
</dbReference>
<evidence type="ECO:0000313" key="4">
    <source>
        <dbReference type="Proteomes" id="UP000199664"/>
    </source>
</evidence>
<name>A0A1H7UL50_9HYPH</name>
<reference evidence="4" key="1">
    <citation type="submission" date="2016-10" db="EMBL/GenBank/DDBJ databases">
        <authorList>
            <person name="Varghese N."/>
            <person name="Submissions S."/>
        </authorList>
    </citation>
    <scope>NUCLEOTIDE SEQUENCE [LARGE SCALE GENOMIC DNA]</scope>
    <source>
        <strain evidence="4">LMG 26383,CCUG 61248,R- 45681</strain>
    </source>
</reference>
<dbReference type="PANTHER" id="PTHR21017:SF17">
    <property type="entry name" value="PROTEIN NIPSNAP"/>
    <property type="match status" value="1"/>
</dbReference>
<evidence type="ECO:0000313" key="3">
    <source>
        <dbReference type="EMBL" id="SEL97529.1"/>
    </source>
</evidence>
<dbReference type="OrthoDB" id="4124121at2"/>
<comment type="similarity">
    <text evidence="1">Belongs to the NipSnap family.</text>
</comment>
<dbReference type="Pfam" id="PF07978">
    <property type="entry name" value="NIPSNAP"/>
    <property type="match status" value="2"/>
</dbReference>
<dbReference type="PANTHER" id="PTHR21017">
    <property type="entry name" value="NIPSNAP-RELATED"/>
    <property type="match status" value="1"/>
</dbReference>
<feature type="domain" description="NIPSNAP" evidence="2">
    <location>
        <begin position="3"/>
        <end position="71"/>
    </location>
</feature>
<proteinExistence type="inferred from homology"/>
<dbReference type="InterPro" id="IPR012577">
    <property type="entry name" value="NIPSNAP"/>
</dbReference>
<accession>A0A1H7UL50</accession>